<keyword evidence="3" id="KW-1185">Reference proteome</keyword>
<evidence type="ECO:0000313" key="2">
    <source>
        <dbReference type="EMBL" id="KAF9674752.1"/>
    </source>
</evidence>
<dbReference type="AlphaFoldDB" id="A0A835MQ36"/>
<dbReference type="Proteomes" id="UP000657918">
    <property type="component" value="Unassembled WGS sequence"/>
</dbReference>
<sequence>MEPHVNAFDMVRVQTLRQNSQLLTFFKFTQANCTRSITTHQAHALLELKGWDELRRGTLHTALRSHGFYPILSWQLLSSPGPEPAFGNTMVDRDNKSSRPNPDQKNGDFRANIIVFF</sequence>
<feature type="region of interest" description="Disordered" evidence="1">
    <location>
        <begin position="85"/>
        <end position="107"/>
    </location>
</feature>
<protein>
    <submittedName>
        <fullName evidence="2">Uncharacterized protein</fullName>
    </submittedName>
</protein>
<evidence type="ECO:0000256" key="1">
    <source>
        <dbReference type="SAM" id="MobiDB-lite"/>
    </source>
</evidence>
<organism evidence="2 3">
    <name type="scientific">Salix dunnii</name>
    <dbReference type="NCBI Taxonomy" id="1413687"/>
    <lineage>
        <taxon>Eukaryota</taxon>
        <taxon>Viridiplantae</taxon>
        <taxon>Streptophyta</taxon>
        <taxon>Embryophyta</taxon>
        <taxon>Tracheophyta</taxon>
        <taxon>Spermatophyta</taxon>
        <taxon>Magnoliopsida</taxon>
        <taxon>eudicotyledons</taxon>
        <taxon>Gunneridae</taxon>
        <taxon>Pentapetalae</taxon>
        <taxon>rosids</taxon>
        <taxon>fabids</taxon>
        <taxon>Malpighiales</taxon>
        <taxon>Salicaceae</taxon>
        <taxon>Saliceae</taxon>
        <taxon>Salix</taxon>
    </lineage>
</organism>
<evidence type="ECO:0000313" key="3">
    <source>
        <dbReference type="Proteomes" id="UP000657918"/>
    </source>
</evidence>
<dbReference type="EMBL" id="JADGMS010000010">
    <property type="protein sequence ID" value="KAF9674752.1"/>
    <property type="molecule type" value="Genomic_DNA"/>
</dbReference>
<comment type="caution">
    <text evidence="2">The sequence shown here is derived from an EMBL/GenBank/DDBJ whole genome shotgun (WGS) entry which is preliminary data.</text>
</comment>
<reference evidence="2 3" key="1">
    <citation type="submission" date="2020-10" db="EMBL/GenBank/DDBJ databases">
        <title>Plant Genome Project.</title>
        <authorList>
            <person name="Zhang R.-G."/>
        </authorList>
    </citation>
    <scope>NUCLEOTIDE SEQUENCE [LARGE SCALE GENOMIC DNA]</scope>
    <source>
        <strain evidence="2">FAFU-HL-1</strain>
        <tissue evidence="2">Leaf</tissue>
    </source>
</reference>
<proteinExistence type="predicted"/>
<name>A0A835MQ36_9ROSI</name>
<accession>A0A835MQ36</accession>
<gene>
    <name evidence="2" type="ORF">SADUNF_Sadunf10G0159600</name>
</gene>